<sequence>MLLQDIAESFQSFKRCAQCSHHILGRNRCRFLYLHFLLGIEVDFLTSTKLVNNGFYFFERMFNSGTRLRIPSSRLHLASVMCITVYWCNVAEEHQVLGQGINLQVVEESSMTIENFEAGSNLKENSSILLGKKKGESFSDSMKGRKKYRDIDARQASFESAAYASVVQIIKIVQVQGRKRHRTHLGLERFGQREI</sequence>
<evidence type="ECO:0000313" key="1">
    <source>
        <dbReference type="EMBL" id="WOH07906.1"/>
    </source>
</evidence>
<dbReference type="EMBL" id="CP093349">
    <property type="protein sequence ID" value="WOH07906.1"/>
    <property type="molecule type" value="Genomic_DNA"/>
</dbReference>
<dbReference type="Proteomes" id="UP000077755">
    <property type="component" value="Chromosome 7"/>
</dbReference>
<reference evidence="1" key="2">
    <citation type="submission" date="2022-03" db="EMBL/GenBank/DDBJ databases">
        <title>Draft title - Genomic analysis of global carrot germplasm unveils the trajectory of domestication and the origin of high carotenoid orange carrot.</title>
        <authorList>
            <person name="Iorizzo M."/>
            <person name="Ellison S."/>
            <person name="Senalik D."/>
            <person name="Macko-Podgorni A."/>
            <person name="Grzebelus D."/>
            <person name="Bostan H."/>
            <person name="Rolling W."/>
            <person name="Curaba J."/>
            <person name="Simon P."/>
        </authorList>
    </citation>
    <scope>NUCLEOTIDE SEQUENCE</scope>
    <source>
        <tissue evidence="1">Leaf</tissue>
    </source>
</reference>
<organism evidence="1 2">
    <name type="scientific">Daucus carota subsp. sativus</name>
    <name type="common">Carrot</name>
    <dbReference type="NCBI Taxonomy" id="79200"/>
    <lineage>
        <taxon>Eukaryota</taxon>
        <taxon>Viridiplantae</taxon>
        <taxon>Streptophyta</taxon>
        <taxon>Embryophyta</taxon>
        <taxon>Tracheophyta</taxon>
        <taxon>Spermatophyta</taxon>
        <taxon>Magnoliopsida</taxon>
        <taxon>eudicotyledons</taxon>
        <taxon>Gunneridae</taxon>
        <taxon>Pentapetalae</taxon>
        <taxon>asterids</taxon>
        <taxon>campanulids</taxon>
        <taxon>Apiales</taxon>
        <taxon>Apiaceae</taxon>
        <taxon>Apioideae</taxon>
        <taxon>Scandiceae</taxon>
        <taxon>Daucinae</taxon>
        <taxon>Daucus</taxon>
        <taxon>Daucus sect. Daucus</taxon>
    </lineage>
</organism>
<reference evidence="1" key="1">
    <citation type="journal article" date="2016" name="Nat. Genet.">
        <title>A high-quality carrot genome assembly provides new insights into carotenoid accumulation and asterid genome evolution.</title>
        <authorList>
            <person name="Iorizzo M."/>
            <person name="Ellison S."/>
            <person name="Senalik D."/>
            <person name="Zeng P."/>
            <person name="Satapoomin P."/>
            <person name="Huang J."/>
            <person name="Bowman M."/>
            <person name="Iovene M."/>
            <person name="Sanseverino W."/>
            <person name="Cavagnaro P."/>
            <person name="Yildiz M."/>
            <person name="Macko-Podgorni A."/>
            <person name="Moranska E."/>
            <person name="Grzebelus E."/>
            <person name="Grzebelus D."/>
            <person name="Ashrafi H."/>
            <person name="Zheng Z."/>
            <person name="Cheng S."/>
            <person name="Spooner D."/>
            <person name="Van Deynze A."/>
            <person name="Simon P."/>
        </authorList>
    </citation>
    <scope>NUCLEOTIDE SEQUENCE</scope>
    <source>
        <tissue evidence="1">Leaf</tissue>
    </source>
</reference>
<gene>
    <name evidence="1" type="ORF">DCAR_0727340</name>
</gene>
<protein>
    <submittedName>
        <fullName evidence="1">Uncharacterized protein</fullName>
    </submittedName>
</protein>
<evidence type="ECO:0000313" key="2">
    <source>
        <dbReference type="Proteomes" id="UP000077755"/>
    </source>
</evidence>
<accession>A0AAF0XK44</accession>
<dbReference type="AlphaFoldDB" id="A0AAF0XK44"/>
<keyword evidence="2" id="KW-1185">Reference proteome</keyword>
<proteinExistence type="predicted"/>
<name>A0AAF0XK44_DAUCS</name>